<sequence length="444" mass="49392">MPLLTLPNELLTIIAKALADVGTSDDVTLLRLLPVHRQVVFSAARIHVKTLLIETELPLRTYNQTQYYSSLNNFPIRSPIAAENTTTRTAYGRALKPRIDVTNLNQAQRRAFWDVYREKLNEQEAFTHHWPGNNSKGYKSTEIFQALPSLQTIKFTGGNSSRFMLREGDTLSPDSLHYRTLTVPPPLSVDVGPQNQNAAYFARETQAQKVPGKWLCSILDGLLQSGNESVQHLSIGGLPLQFFRFMQLPTNHPGLPGLKTLWITLMAPRTLAPQQKDIIRTNINFFASHIGPNIEELQWLGVAGENENTGEVFPHIFAPNLNLGVGVGSRLGSLKLDWTETSFAEMTGLLGVHGHGLTKLSLATVKLSDGYWVDIFHNIRYICQNLQTVNMAENMADESGELEEEETGRAWAANPLGQGPLYTELCDWLKHDPAAHPDGPLLAT</sequence>
<dbReference type="VEuPathDB" id="FungiDB:AB675_7044"/>
<evidence type="ECO:0000313" key="1">
    <source>
        <dbReference type="EMBL" id="KPI43422.1"/>
    </source>
</evidence>
<name>A0A0N1H8L6_9EURO</name>
<dbReference type="RefSeq" id="XP_018003385.1">
    <property type="nucleotide sequence ID" value="XM_018147382.1"/>
</dbReference>
<gene>
    <name evidence="1" type="ORF">AB675_7044</name>
</gene>
<comment type="caution">
    <text evidence="1">The sequence shown here is derived from an EMBL/GenBank/DDBJ whole genome shotgun (WGS) entry which is preliminary data.</text>
</comment>
<dbReference type="SUPFAM" id="SSF52047">
    <property type="entry name" value="RNI-like"/>
    <property type="match status" value="1"/>
</dbReference>
<dbReference type="EMBL" id="LFJN01000005">
    <property type="protein sequence ID" value="KPI43422.1"/>
    <property type="molecule type" value="Genomic_DNA"/>
</dbReference>
<evidence type="ECO:0000313" key="2">
    <source>
        <dbReference type="Proteomes" id="UP000038010"/>
    </source>
</evidence>
<keyword evidence="2" id="KW-1185">Reference proteome</keyword>
<accession>A0A0N1H8L6</accession>
<reference evidence="1 2" key="1">
    <citation type="submission" date="2015-06" db="EMBL/GenBank/DDBJ databases">
        <title>Draft genome of the ant-associated black yeast Phialophora attae CBS 131958.</title>
        <authorList>
            <person name="Moreno L.F."/>
            <person name="Stielow B.J."/>
            <person name="de Hoog S."/>
            <person name="Vicente V.A."/>
            <person name="Weiss V.A."/>
            <person name="de Vries M."/>
            <person name="Cruz L.M."/>
            <person name="Souza E.M."/>
        </authorList>
    </citation>
    <scope>NUCLEOTIDE SEQUENCE [LARGE SCALE GENOMIC DNA]</scope>
    <source>
        <strain evidence="1 2">CBS 131958</strain>
    </source>
</reference>
<protein>
    <submittedName>
        <fullName evidence="1">Uncharacterized protein</fullName>
    </submittedName>
</protein>
<proteinExistence type="predicted"/>
<organism evidence="1 2">
    <name type="scientific">Cyphellophora attinorum</name>
    <dbReference type="NCBI Taxonomy" id="1664694"/>
    <lineage>
        <taxon>Eukaryota</taxon>
        <taxon>Fungi</taxon>
        <taxon>Dikarya</taxon>
        <taxon>Ascomycota</taxon>
        <taxon>Pezizomycotina</taxon>
        <taxon>Eurotiomycetes</taxon>
        <taxon>Chaetothyriomycetidae</taxon>
        <taxon>Chaetothyriales</taxon>
        <taxon>Cyphellophoraceae</taxon>
        <taxon>Cyphellophora</taxon>
    </lineage>
</organism>
<dbReference type="AlphaFoldDB" id="A0A0N1H8L6"/>
<dbReference type="GeneID" id="28739262"/>
<dbReference type="Proteomes" id="UP000038010">
    <property type="component" value="Unassembled WGS sequence"/>
</dbReference>